<proteinExistence type="predicted"/>
<dbReference type="EMBL" id="CAJVPU010006255">
    <property type="protein sequence ID" value="CAG8558549.1"/>
    <property type="molecule type" value="Genomic_DNA"/>
</dbReference>
<dbReference type="Proteomes" id="UP000789702">
    <property type="component" value="Unassembled WGS sequence"/>
</dbReference>
<comment type="caution">
    <text evidence="1">The sequence shown here is derived from an EMBL/GenBank/DDBJ whole genome shotgun (WGS) entry which is preliminary data.</text>
</comment>
<reference evidence="1" key="1">
    <citation type="submission" date="2021-06" db="EMBL/GenBank/DDBJ databases">
        <authorList>
            <person name="Kallberg Y."/>
            <person name="Tangrot J."/>
            <person name="Rosling A."/>
        </authorList>
    </citation>
    <scope>NUCLEOTIDE SEQUENCE</scope>
    <source>
        <strain evidence="1">IL203A</strain>
    </source>
</reference>
<organism evidence="1 2">
    <name type="scientific">Dentiscutata heterogama</name>
    <dbReference type="NCBI Taxonomy" id="1316150"/>
    <lineage>
        <taxon>Eukaryota</taxon>
        <taxon>Fungi</taxon>
        <taxon>Fungi incertae sedis</taxon>
        <taxon>Mucoromycota</taxon>
        <taxon>Glomeromycotina</taxon>
        <taxon>Glomeromycetes</taxon>
        <taxon>Diversisporales</taxon>
        <taxon>Gigasporaceae</taxon>
        <taxon>Dentiscutata</taxon>
    </lineage>
</organism>
<protein>
    <submittedName>
        <fullName evidence="1">6749_t:CDS:1</fullName>
    </submittedName>
</protein>
<sequence length="131" mass="15325">MSSNINNTTSQQIKHVNRNFRQSWKDEYPWLEYDSLNSRIFCTLCRACNKKNNFAKDGSKNIKLYTIKEHVKTKDHIDSHKKEEIIIVPPGHVISLMKIVYFMTQNDIPLNKIKPLTQLSRAIDITYVDNG</sequence>
<evidence type="ECO:0000313" key="1">
    <source>
        <dbReference type="EMBL" id="CAG8558549.1"/>
    </source>
</evidence>
<accession>A0ACA9LXX9</accession>
<name>A0ACA9LXX9_9GLOM</name>
<gene>
    <name evidence="1" type="ORF">DHETER_LOCUS5539</name>
</gene>
<evidence type="ECO:0000313" key="2">
    <source>
        <dbReference type="Proteomes" id="UP000789702"/>
    </source>
</evidence>
<keyword evidence="2" id="KW-1185">Reference proteome</keyword>